<keyword evidence="5" id="KW-1185">Reference proteome</keyword>
<protein>
    <submittedName>
        <fullName evidence="3">Uncharacterized protein</fullName>
    </submittedName>
</protein>
<reference evidence="3 4" key="1">
    <citation type="submission" date="2017-09" db="EMBL/GenBank/DDBJ databases">
        <authorList>
            <person name="Lee N."/>
            <person name="Cho B.-K."/>
        </authorList>
    </citation>
    <scope>NUCLEOTIDE SEQUENCE [LARGE SCALE GENOMIC DNA]</scope>
    <source>
        <strain evidence="3 4">ATCC 27465</strain>
    </source>
</reference>
<evidence type="ECO:0000313" key="5">
    <source>
        <dbReference type="Proteomes" id="UP000549009"/>
    </source>
</evidence>
<reference evidence="2 5" key="2">
    <citation type="submission" date="2020-08" db="EMBL/GenBank/DDBJ databases">
        <title>Genomic Encyclopedia of Type Strains, Phase III (KMG-III): the genomes of soil and plant-associated and newly described type strains.</title>
        <authorList>
            <person name="Whitman W."/>
        </authorList>
    </citation>
    <scope>NUCLEOTIDE SEQUENCE [LARGE SCALE GENOMIC DNA]</scope>
    <source>
        <strain evidence="2 5">CECT 3146</strain>
    </source>
</reference>
<evidence type="ECO:0000313" key="3">
    <source>
        <dbReference type="EMBL" id="QEV61168.1"/>
    </source>
</evidence>
<gene>
    <name evidence="3" type="ORF">CP982_22710</name>
    <name evidence="2" type="ORF">FHS40_002792</name>
</gene>
<sequence>MEAAGVRTPAEPSGRDAPVPGRGTASRAPDRHAAVVHAIADDLNGRGYPVTWVVDRQLLAGDFPLQVVAKVSVVRVLNIALDVRGDGAAPAVVWRVSMGRPSSVRWEQSAVLDLGAEGLDGERVVREALRSVGLPLQRAI</sequence>
<accession>A0A5P2X9Q3</accession>
<dbReference type="AlphaFoldDB" id="A0A5P2X9Q3"/>
<feature type="region of interest" description="Disordered" evidence="1">
    <location>
        <begin position="1"/>
        <end position="30"/>
    </location>
</feature>
<dbReference type="Proteomes" id="UP000326505">
    <property type="component" value="Chromosome"/>
</dbReference>
<name>A0A5P2X9Q3_STRST</name>
<organism evidence="3 4">
    <name type="scientific">Streptomyces spectabilis</name>
    <dbReference type="NCBI Taxonomy" id="68270"/>
    <lineage>
        <taxon>Bacteria</taxon>
        <taxon>Bacillati</taxon>
        <taxon>Actinomycetota</taxon>
        <taxon>Actinomycetes</taxon>
        <taxon>Kitasatosporales</taxon>
        <taxon>Streptomycetaceae</taxon>
        <taxon>Streptomyces</taxon>
    </lineage>
</organism>
<dbReference type="KEGG" id="sspb:CP982_22710"/>
<evidence type="ECO:0000313" key="4">
    <source>
        <dbReference type="Proteomes" id="UP000326505"/>
    </source>
</evidence>
<evidence type="ECO:0000313" key="2">
    <source>
        <dbReference type="EMBL" id="MBB5103730.1"/>
    </source>
</evidence>
<dbReference type="Proteomes" id="UP000549009">
    <property type="component" value="Unassembled WGS sequence"/>
</dbReference>
<dbReference type="EMBL" id="JACHJD010000004">
    <property type="protein sequence ID" value="MBB5103730.1"/>
    <property type="molecule type" value="Genomic_DNA"/>
</dbReference>
<dbReference type="RefSeq" id="WP_150512205.1">
    <property type="nucleotide sequence ID" value="NZ_BMSQ01000005.1"/>
</dbReference>
<proteinExistence type="predicted"/>
<dbReference type="OrthoDB" id="4232463at2"/>
<evidence type="ECO:0000256" key="1">
    <source>
        <dbReference type="SAM" id="MobiDB-lite"/>
    </source>
</evidence>
<dbReference type="EMBL" id="CP023690">
    <property type="protein sequence ID" value="QEV61168.1"/>
    <property type="molecule type" value="Genomic_DNA"/>
</dbReference>